<evidence type="ECO:0000256" key="3">
    <source>
        <dbReference type="ARBA" id="ARBA00016205"/>
    </source>
</evidence>
<organism evidence="10 11">
    <name type="scientific">Coraliomargarita algicola</name>
    <dbReference type="NCBI Taxonomy" id="3092156"/>
    <lineage>
        <taxon>Bacteria</taxon>
        <taxon>Pseudomonadati</taxon>
        <taxon>Verrucomicrobiota</taxon>
        <taxon>Opitutia</taxon>
        <taxon>Puniceicoccales</taxon>
        <taxon>Coraliomargaritaceae</taxon>
        <taxon>Coraliomargarita</taxon>
    </lineage>
</organism>
<dbReference type="PANTHER" id="PTHR10066">
    <property type="entry name" value="BETA-GLUCURONIDASE"/>
    <property type="match status" value="1"/>
</dbReference>
<dbReference type="Gene3D" id="3.20.20.80">
    <property type="entry name" value="Glycosidases"/>
    <property type="match status" value="1"/>
</dbReference>
<evidence type="ECO:0000259" key="9">
    <source>
        <dbReference type="Pfam" id="PF02837"/>
    </source>
</evidence>
<dbReference type="InterPro" id="IPR017853">
    <property type="entry name" value="GH"/>
</dbReference>
<dbReference type="PROSITE" id="PS00719">
    <property type="entry name" value="GLYCOSYL_HYDROL_F2_1"/>
    <property type="match status" value="1"/>
</dbReference>
<dbReference type="SUPFAM" id="SSF51445">
    <property type="entry name" value="(Trans)glycosidases"/>
    <property type="match status" value="1"/>
</dbReference>
<dbReference type="InterPro" id="IPR006104">
    <property type="entry name" value="Glyco_hydro_2_N"/>
</dbReference>
<protein>
    <recommendedName>
        <fullName evidence="3">Beta-glucuronidase</fullName>
        <ecNumber evidence="2">3.2.1.31</ecNumber>
    </recommendedName>
</protein>
<name>A0ABZ0RHY3_9BACT</name>
<dbReference type="GO" id="GO:0004566">
    <property type="term" value="F:beta-glucuronidase activity"/>
    <property type="evidence" value="ECO:0007669"/>
    <property type="project" value="UniProtKB-EC"/>
</dbReference>
<evidence type="ECO:0000256" key="2">
    <source>
        <dbReference type="ARBA" id="ARBA00012761"/>
    </source>
</evidence>
<evidence type="ECO:0000313" key="10">
    <source>
        <dbReference type="EMBL" id="WPJ95804.1"/>
    </source>
</evidence>
<dbReference type="InterPro" id="IPR036156">
    <property type="entry name" value="Beta-gal/glucu_dom_sf"/>
</dbReference>
<dbReference type="SUPFAM" id="SSF49303">
    <property type="entry name" value="beta-Galactosidase/glucuronidase domain"/>
    <property type="match status" value="1"/>
</dbReference>
<dbReference type="RefSeq" id="WP_319832681.1">
    <property type="nucleotide sequence ID" value="NZ_CP138858.1"/>
</dbReference>
<accession>A0ABZ0RHY3</accession>
<dbReference type="EC" id="3.2.1.31" evidence="2"/>
<dbReference type="InterPro" id="IPR008979">
    <property type="entry name" value="Galactose-bd-like_sf"/>
</dbReference>
<comment type="similarity">
    <text evidence="1 6">Belongs to the glycosyl hydrolase 2 family.</text>
</comment>
<dbReference type="PRINTS" id="PR00132">
    <property type="entry name" value="GLHYDRLASE2"/>
</dbReference>
<dbReference type="Proteomes" id="UP001324993">
    <property type="component" value="Chromosome"/>
</dbReference>
<evidence type="ECO:0000259" key="8">
    <source>
        <dbReference type="Pfam" id="PF02836"/>
    </source>
</evidence>
<dbReference type="PANTHER" id="PTHR10066:SF67">
    <property type="entry name" value="BETA-GLUCURONIDASE"/>
    <property type="match status" value="1"/>
</dbReference>
<feature type="domain" description="Glycoside hydrolase family 2 catalytic" evidence="8">
    <location>
        <begin position="281"/>
        <end position="576"/>
    </location>
</feature>
<feature type="domain" description="Glycosyl hydrolases family 2 sugar binding" evidence="9">
    <location>
        <begin position="14"/>
        <end position="182"/>
    </location>
</feature>
<evidence type="ECO:0000256" key="1">
    <source>
        <dbReference type="ARBA" id="ARBA00007401"/>
    </source>
</evidence>
<dbReference type="Gene3D" id="2.60.120.260">
    <property type="entry name" value="Galactose-binding domain-like"/>
    <property type="match status" value="1"/>
</dbReference>
<sequence length="578" mass="65681">MLVVKQNQMRQAHELSGFFRFKADRNACSGSEAWENGLVGDVHELAVPGSWNEQARDLHDFFGEGWYEREFTVPDGWQGQRVWLRIGSTAGNARVWLDGHLLGQHRGPHLPFEFELTAYVRYGETQRLSIAVDNTLVHYDLPPGQARSDEDRAAGQCSAKPDVAYDFFPSGGIHRPVWLYTTGAAKIESLQVATNFQGTQGHLHLRTTVCGEGAAELQAVVDGKRYVFPVDQCSVFGECVIENVRLWSPEDPHLYQLELQLVSSKCELLDYYTQAVGVRTIRVEGHSLLLNDQPIFLRGVGKHEDFPVIGKGWMPSCVVRDFDLMRWMGANSFRTTHYPYAEEMLDYADRHGMLVIAETPFVGLKEHLYTDDMLARAQDTIEEMIVRDYNHPSVILWSMANEPNVRSEAGRTFFKGMADKARSMDATRPIMFVAHQWPDNNLGAEFYDMIGVNKYYGWYSDPGDIDGSLQKLIDNLEAFNKEFDCPVMLAEFGADAVAGIHSDPPAMFTEEYQAQTIEKQYNAVKDLPWMVGTHVWAFADFKTQQSYTRVNGNRKGLFTRNRHPKMAAHTVRRLWTGQ</sequence>
<evidence type="ECO:0000256" key="4">
    <source>
        <dbReference type="ARBA" id="ARBA00022801"/>
    </source>
</evidence>
<dbReference type="InterPro" id="IPR013783">
    <property type="entry name" value="Ig-like_fold"/>
</dbReference>
<dbReference type="InterPro" id="IPR023230">
    <property type="entry name" value="Glyco_hydro_2_CS"/>
</dbReference>
<dbReference type="SUPFAM" id="SSF49785">
    <property type="entry name" value="Galactose-binding domain-like"/>
    <property type="match status" value="1"/>
</dbReference>
<dbReference type="NCBIfam" id="NF007538">
    <property type="entry name" value="PRK10150.1"/>
    <property type="match status" value="1"/>
</dbReference>
<dbReference type="Pfam" id="PF02836">
    <property type="entry name" value="Glyco_hydro_2_C"/>
    <property type="match status" value="1"/>
</dbReference>
<keyword evidence="5 6" id="KW-0326">Glycosidase</keyword>
<dbReference type="EMBL" id="CP138858">
    <property type="protein sequence ID" value="WPJ95804.1"/>
    <property type="molecule type" value="Genomic_DNA"/>
</dbReference>
<dbReference type="InterPro" id="IPR006103">
    <property type="entry name" value="Glyco_hydro_2_cat"/>
</dbReference>
<evidence type="ECO:0000259" key="7">
    <source>
        <dbReference type="Pfam" id="PF00703"/>
    </source>
</evidence>
<feature type="domain" description="Glycoside hydrolase family 2 immunoglobulin-like beta-sandwich" evidence="7">
    <location>
        <begin position="193"/>
        <end position="279"/>
    </location>
</feature>
<keyword evidence="4 6" id="KW-0378">Hydrolase</keyword>
<evidence type="ECO:0000313" key="11">
    <source>
        <dbReference type="Proteomes" id="UP001324993"/>
    </source>
</evidence>
<evidence type="ECO:0000256" key="5">
    <source>
        <dbReference type="ARBA" id="ARBA00023295"/>
    </source>
</evidence>
<proteinExistence type="inferred from homology"/>
<dbReference type="Pfam" id="PF00703">
    <property type="entry name" value="Glyco_hydro_2"/>
    <property type="match status" value="1"/>
</dbReference>
<keyword evidence="11" id="KW-1185">Reference proteome</keyword>
<dbReference type="InterPro" id="IPR006101">
    <property type="entry name" value="Glyco_hydro_2"/>
</dbReference>
<evidence type="ECO:0000256" key="6">
    <source>
        <dbReference type="RuleBase" id="RU361154"/>
    </source>
</evidence>
<dbReference type="Pfam" id="PF02837">
    <property type="entry name" value="Glyco_hydro_2_N"/>
    <property type="match status" value="1"/>
</dbReference>
<reference evidence="10 11" key="1">
    <citation type="submission" date="2023-11" db="EMBL/GenBank/DDBJ databases">
        <title>Coraliomargarita sp. nov., isolated from marine algae.</title>
        <authorList>
            <person name="Lee J.K."/>
            <person name="Baek J.H."/>
            <person name="Kim J.M."/>
            <person name="Choi D.G."/>
            <person name="Jeon C.O."/>
        </authorList>
    </citation>
    <scope>NUCLEOTIDE SEQUENCE [LARGE SCALE GENOMIC DNA]</scope>
    <source>
        <strain evidence="10 11">J2-16</strain>
    </source>
</reference>
<dbReference type="Gene3D" id="2.60.40.10">
    <property type="entry name" value="Immunoglobulins"/>
    <property type="match status" value="1"/>
</dbReference>
<gene>
    <name evidence="10" type="primary">uidA</name>
    <name evidence="10" type="ORF">SH580_20505</name>
</gene>
<dbReference type="InterPro" id="IPR006102">
    <property type="entry name" value="Ig-like_GH2"/>
</dbReference>